<comment type="cofactor">
    <cofactor evidence="2">
        <name>Mg(2+)</name>
        <dbReference type="ChEBI" id="CHEBI:18420"/>
    </cofactor>
</comment>
<dbReference type="Gene3D" id="3.40.50.300">
    <property type="entry name" value="P-loop containing nucleotide triphosphate hydrolases"/>
    <property type="match status" value="2"/>
</dbReference>
<keyword evidence="4" id="KW-0479">Metal-binding</keyword>
<dbReference type="RefSeq" id="XP_047839578.1">
    <property type="nucleotide sequence ID" value="XM_047983606.1"/>
</dbReference>
<keyword evidence="10" id="KW-0460">Magnesium</keyword>
<organism evidence="22 23">
    <name type="scientific">Purpureocillium takamizusanense</name>
    <dbReference type="NCBI Taxonomy" id="2060973"/>
    <lineage>
        <taxon>Eukaryota</taxon>
        <taxon>Fungi</taxon>
        <taxon>Dikarya</taxon>
        <taxon>Ascomycota</taxon>
        <taxon>Pezizomycotina</taxon>
        <taxon>Sordariomycetes</taxon>
        <taxon>Hypocreomycetidae</taxon>
        <taxon>Hypocreales</taxon>
        <taxon>Ophiocordycipitaceae</taxon>
        <taxon>Purpureocillium</taxon>
    </lineage>
</organism>
<evidence type="ECO:0000259" key="17">
    <source>
        <dbReference type="PROSITE" id="PS50137"/>
    </source>
</evidence>
<dbReference type="KEGG" id="ptkz:JDV02_002568"/>
<dbReference type="GO" id="GO:0005737">
    <property type="term" value="C:cytoplasm"/>
    <property type="evidence" value="ECO:0007669"/>
    <property type="project" value="TreeGrafter"/>
</dbReference>
<dbReference type="Pfam" id="PF03368">
    <property type="entry name" value="Dicer_dimer"/>
    <property type="match status" value="1"/>
</dbReference>
<feature type="domain" description="Helicase C-terminal" evidence="20">
    <location>
        <begin position="425"/>
        <end position="593"/>
    </location>
</feature>
<dbReference type="InterPro" id="IPR011545">
    <property type="entry name" value="DEAD/DEAH_box_helicase_dom"/>
</dbReference>
<dbReference type="InterPro" id="IPR036389">
    <property type="entry name" value="RNase_III_sf"/>
</dbReference>
<evidence type="ECO:0000256" key="1">
    <source>
        <dbReference type="ARBA" id="ARBA00001936"/>
    </source>
</evidence>
<evidence type="ECO:0000256" key="9">
    <source>
        <dbReference type="ARBA" id="ARBA00022840"/>
    </source>
</evidence>
<feature type="domain" description="Dicer dsRNA-binding fold" evidence="21">
    <location>
        <begin position="613"/>
        <end position="710"/>
    </location>
</feature>
<feature type="region of interest" description="Disordered" evidence="16">
    <location>
        <begin position="1"/>
        <end position="64"/>
    </location>
</feature>
<dbReference type="InterPro" id="IPR000999">
    <property type="entry name" value="RNase_III_dom"/>
</dbReference>
<proteinExistence type="inferred from homology"/>
<keyword evidence="8" id="KW-0347">Helicase</keyword>
<dbReference type="SMART" id="SM00487">
    <property type="entry name" value="DEXDc"/>
    <property type="match status" value="1"/>
</dbReference>
<evidence type="ECO:0000256" key="14">
    <source>
        <dbReference type="PROSITE-ProRule" id="PRU00657"/>
    </source>
</evidence>
<dbReference type="Gene3D" id="3.30.160.20">
    <property type="match status" value="1"/>
</dbReference>
<dbReference type="GO" id="GO:0046872">
    <property type="term" value="F:metal ion binding"/>
    <property type="evidence" value="ECO:0007669"/>
    <property type="project" value="UniProtKB-KW"/>
</dbReference>
<keyword evidence="12" id="KW-0051">Antiviral defense</keyword>
<keyword evidence="13" id="KW-0464">Manganese</keyword>
<dbReference type="Proteomes" id="UP000829364">
    <property type="component" value="Chromosome 2"/>
</dbReference>
<keyword evidence="5" id="KW-0677">Repeat</keyword>
<dbReference type="InterPro" id="IPR027417">
    <property type="entry name" value="P-loop_NTPase"/>
</dbReference>
<dbReference type="PROSITE" id="PS50142">
    <property type="entry name" value="RNASE_3_2"/>
    <property type="match status" value="2"/>
</dbReference>
<keyword evidence="23" id="KW-1185">Reference proteome</keyword>
<evidence type="ECO:0000256" key="16">
    <source>
        <dbReference type="SAM" id="MobiDB-lite"/>
    </source>
</evidence>
<gene>
    <name evidence="22" type="primary">DCL2</name>
    <name evidence="22" type="ORF">JDV02_002568</name>
</gene>
<keyword evidence="6" id="KW-0547">Nucleotide-binding</keyword>
<evidence type="ECO:0000256" key="11">
    <source>
        <dbReference type="ARBA" id="ARBA00022884"/>
    </source>
</evidence>
<dbReference type="GO" id="GO:0050688">
    <property type="term" value="P:regulation of defense response to virus"/>
    <property type="evidence" value="ECO:0007669"/>
    <property type="project" value="UniProtKB-KW"/>
</dbReference>
<evidence type="ECO:0000256" key="7">
    <source>
        <dbReference type="ARBA" id="ARBA00022801"/>
    </source>
</evidence>
<dbReference type="GO" id="GO:0005634">
    <property type="term" value="C:nucleus"/>
    <property type="evidence" value="ECO:0007669"/>
    <property type="project" value="TreeGrafter"/>
</dbReference>
<dbReference type="PROSITE" id="PS51327">
    <property type="entry name" value="DICER_DSRBF"/>
    <property type="match status" value="1"/>
</dbReference>
<dbReference type="EMBL" id="CP086355">
    <property type="protein sequence ID" value="UNI16097.1"/>
    <property type="molecule type" value="Genomic_DNA"/>
</dbReference>
<evidence type="ECO:0000256" key="5">
    <source>
        <dbReference type="ARBA" id="ARBA00022737"/>
    </source>
</evidence>
<dbReference type="InterPro" id="IPR001650">
    <property type="entry name" value="Helicase_C-like"/>
</dbReference>
<dbReference type="Pfam" id="PF00271">
    <property type="entry name" value="Helicase_C"/>
    <property type="match status" value="1"/>
</dbReference>
<reference evidence="22" key="1">
    <citation type="submission" date="2021-11" db="EMBL/GenBank/DDBJ databases">
        <title>Purpureocillium_takamizusanense_genome.</title>
        <authorList>
            <person name="Nguyen N.-H."/>
        </authorList>
    </citation>
    <scope>NUCLEOTIDE SEQUENCE</scope>
    <source>
        <strain evidence="22">PT3</strain>
    </source>
</reference>
<dbReference type="InterPro" id="IPR014001">
    <property type="entry name" value="Helicase_ATP-bd"/>
</dbReference>
<dbReference type="PANTHER" id="PTHR14950:SF37">
    <property type="entry name" value="ENDORIBONUCLEASE DICER"/>
    <property type="match status" value="1"/>
</dbReference>
<feature type="domain" description="Helicase ATP-binding" evidence="19">
    <location>
        <begin position="82"/>
        <end position="258"/>
    </location>
</feature>
<dbReference type="GO" id="GO:0051607">
    <property type="term" value="P:defense response to virus"/>
    <property type="evidence" value="ECO:0007669"/>
    <property type="project" value="UniProtKB-KW"/>
</dbReference>
<keyword evidence="3" id="KW-0930">Antiviral protein</keyword>
<dbReference type="GO" id="GO:0005524">
    <property type="term" value="F:ATP binding"/>
    <property type="evidence" value="ECO:0007669"/>
    <property type="project" value="UniProtKB-KW"/>
</dbReference>
<dbReference type="PROSITE" id="PS51194">
    <property type="entry name" value="HELICASE_CTER"/>
    <property type="match status" value="1"/>
</dbReference>
<dbReference type="SMART" id="SM00358">
    <property type="entry name" value="DSRM"/>
    <property type="match status" value="1"/>
</dbReference>
<evidence type="ECO:0000259" key="21">
    <source>
        <dbReference type="PROSITE" id="PS51327"/>
    </source>
</evidence>
<evidence type="ECO:0000259" key="20">
    <source>
        <dbReference type="PROSITE" id="PS51194"/>
    </source>
</evidence>
<dbReference type="PROSITE" id="PS51192">
    <property type="entry name" value="HELICASE_ATP_BIND_1"/>
    <property type="match status" value="1"/>
</dbReference>
<evidence type="ECO:0000313" key="22">
    <source>
        <dbReference type="EMBL" id="UNI16097.1"/>
    </source>
</evidence>
<keyword evidence="7" id="KW-0378">Hydrolase</keyword>
<dbReference type="OrthoDB" id="416741at2759"/>
<dbReference type="Gene3D" id="1.10.1520.10">
    <property type="entry name" value="Ribonuclease III domain"/>
    <property type="match status" value="2"/>
</dbReference>
<dbReference type="GeneID" id="72064529"/>
<dbReference type="GO" id="GO:0003723">
    <property type="term" value="F:RNA binding"/>
    <property type="evidence" value="ECO:0007669"/>
    <property type="project" value="UniProtKB-UniRule"/>
</dbReference>
<dbReference type="CDD" id="cd00593">
    <property type="entry name" value="RIBOc"/>
    <property type="match status" value="2"/>
</dbReference>
<evidence type="ECO:0000256" key="4">
    <source>
        <dbReference type="ARBA" id="ARBA00022723"/>
    </source>
</evidence>
<dbReference type="CDD" id="cd18034">
    <property type="entry name" value="DEXHc_dicer"/>
    <property type="match status" value="1"/>
</dbReference>
<sequence length="1433" mass="162268">MPPATSSVDSGGDESDSSDGPYSTRHVATPPAPDIREIVSAAAAAQDASSSDQASTVPGRDNEVTETATQGIMSSRAYQLEMLDQSLRQNVIVAMDTGSGKTQVAVLRIKAELERSSSEKIIWFLAPTVSLCAQQFEVIRLQVPSVNLKLLTGNDNINSWNPGTWVAFLQGVRIIVTTYQVLLDALCHAFVKLDQLSLIVFDEAHHCVDKHPGSKIMTDFYHRRDVQQAMPAILGLTATPSIRSKVKNIETLEATLNAKCISPTLHREELLKCVNKPSILHVPYDVQLFSPTTESMESLDRERHGLDITRDPYILSLRADPNDRNRRALERAIEKYDTYSQNQVNGLWSRCIKVAEQLGPWAADLYLWKAAGTYLDRLGKGDEFFDQWFSEEKRYVGDFLSRVAPRQPSPMPQHGDDVSNKVTVMLQELLSMEDPVTGIIFAKDRVIVMMLWELLVSSPRIVKKYNVGFVVGASNFQGRKKNLFEFLDQADQLALQKFRSGRINLLIATAVLEEGIDVPACNLVICFDNPETPKSFIQRRGRARMRNSRLILLSERSSSVIRQWEVLEEELKQVYQDEEREVRQLEILENSEETGATYFEVEATGARLDFDNAKQHLEHFCRILSQGEFVDSRPDYILRRHEETSPARLSATVLLPPTIPEALRRIDGQSTWLSEKNATKEVAFRAYVALYRAGLVNNNLLPFKFDNIPGVETRAAEVDVEPPFSPWQDVAREWHQRGQKWLYGVTFDDERYGRSEYDMLIPADLEQLHPMDLFLTHDKVCRIQFSSKRPLSEEEAARMPDHTSALLALIFAHRWAVDDRPHVVRISFRSSISRRQIGAARFDVRDERLRTGQYLIRDSSGTPFIYQGILPSRPPVEQVQHPFFDYELAPKDEQYLVLNRWTKRSDFLHRLHSDVNITATTKQYPWVLPQSCATADKIPAKHAQFGMMIPSIIHELEVMLTAKVLAETILQRVSISDLRLVREAISARSASEPVNYERLEFLGDSILKYCSSIQAASDHPTWPEGYLSFFRDRLIANSRLCRAALDKGLAKFILTRPFTGQKWRPLYLDNSLHQGGKPAKGRRLSTKTLADVVEALIGASYIDGGIPKAITCMSTFLGDCSWRDVERSREQLFRLQPDVPLPTVLEPLETLLGYSFQKKSLLVEAVTHGSYVVDSGQRSYERLEFLGDAVLDNLIVTRLFTIKPPLPHYQMHLLKTAMVNGDFLSFVVMEHGLRQREHLITRDLQVVDKDVALQLWKFMRHNSVAIGLEQDATVQRFESLRGDICATVEHGSRYPWALLARVQAKKFYSDLFEAIIGAVWVDSGSKESCEQVLARFGMLAYLDRIVKDKVHVQHPKEELGQWAMTQTVTYEVDMAENSGGEKTYLCKVHVGNRVVAEVNDGVSKEEAKTKAAEEAVKRLMSEKKSPSSEASSA</sequence>
<dbReference type="SUPFAM" id="SSF69065">
    <property type="entry name" value="RNase III domain-like"/>
    <property type="match status" value="2"/>
</dbReference>
<comment type="similarity">
    <text evidence="14">Belongs to the helicase family. Dicer subfamily.</text>
</comment>
<keyword evidence="11 14" id="KW-0694">RNA-binding</keyword>
<feature type="compositionally biased region" description="Low complexity" evidence="16">
    <location>
        <begin position="1"/>
        <end position="10"/>
    </location>
</feature>
<evidence type="ECO:0000259" key="18">
    <source>
        <dbReference type="PROSITE" id="PS50142"/>
    </source>
</evidence>
<evidence type="ECO:0000256" key="3">
    <source>
        <dbReference type="ARBA" id="ARBA00022721"/>
    </source>
</evidence>
<dbReference type="Gene3D" id="3.30.160.380">
    <property type="entry name" value="Dicer dimerisation domain"/>
    <property type="match status" value="1"/>
</dbReference>
<accession>A0A9Q8V8S8</accession>
<feature type="coiled-coil region" evidence="15">
    <location>
        <begin position="561"/>
        <end position="588"/>
    </location>
</feature>
<dbReference type="InterPro" id="IPR005034">
    <property type="entry name" value="Dicer_dimerisation"/>
</dbReference>
<keyword evidence="15" id="KW-0175">Coiled coil</keyword>
<name>A0A9Q8V8S8_9HYPO</name>
<feature type="compositionally biased region" description="Low complexity" evidence="16">
    <location>
        <begin position="40"/>
        <end position="55"/>
    </location>
</feature>
<dbReference type="Pfam" id="PF00636">
    <property type="entry name" value="Ribonuclease_3"/>
    <property type="match status" value="2"/>
</dbReference>
<feature type="domain" description="RNase III" evidence="18">
    <location>
        <begin position="1145"/>
        <end position="1324"/>
    </location>
</feature>
<dbReference type="GO" id="GO:0004525">
    <property type="term" value="F:ribonuclease III activity"/>
    <property type="evidence" value="ECO:0007669"/>
    <property type="project" value="InterPro"/>
</dbReference>
<evidence type="ECO:0000256" key="6">
    <source>
        <dbReference type="ARBA" id="ARBA00022741"/>
    </source>
</evidence>
<comment type="cofactor">
    <cofactor evidence="1">
        <name>Mn(2+)</name>
        <dbReference type="ChEBI" id="CHEBI:29035"/>
    </cofactor>
</comment>
<evidence type="ECO:0000256" key="10">
    <source>
        <dbReference type="ARBA" id="ARBA00022842"/>
    </source>
</evidence>
<dbReference type="InterPro" id="IPR038248">
    <property type="entry name" value="Dicer_dimer_sf"/>
</dbReference>
<keyword evidence="9" id="KW-0067">ATP-binding</keyword>
<dbReference type="SUPFAM" id="SSF54768">
    <property type="entry name" value="dsRNA-binding domain-like"/>
    <property type="match status" value="1"/>
</dbReference>
<dbReference type="Pfam" id="PF00270">
    <property type="entry name" value="DEAD"/>
    <property type="match status" value="1"/>
</dbReference>
<dbReference type="PANTHER" id="PTHR14950">
    <property type="entry name" value="DICER-RELATED"/>
    <property type="match status" value="1"/>
</dbReference>
<evidence type="ECO:0000313" key="23">
    <source>
        <dbReference type="Proteomes" id="UP000829364"/>
    </source>
</evidence>
<evidence type="ECO:0000259" key="19">
    <source>
        <dbReference type="PROSITE" id="PS51192"/>
    </source>
</evidence>
<dbReference type="GO" id="GO:0004386">
    <property type="term" value="F:helicase activity"/>
    <property type="evidence" value="ECO:0007669"/>
    <property type="project" value="UniProtKB-KW"/>
</dbReference>
<evidence type="ECO:0000256" key="12">
    <source>
        <dbReference type="ARBA" id="ARBA00023118"/>
    </source>
</evidence>
<evidence type="ECO:0000256" key="8">
    <source>
        <dbReference type="ARBA" id="ARBA00022806"/>
    </source>
</evidence>
<dbReference type="InterPro" id="IPR014720">
    <property type="entry name" value="dsRBD_dom"/>
</dbReference>
<dbReference type="PROSITE" id="PS50137">
    <property type="entry name" value="DS_RBD"/>
    <property type="match status" value="1"/>
</dbReference>
<evidence type="ECO:0000256" key="15">
    <source>
        <dbReference type="SAM" id="Coils"/>
    </source>
</evidence>
<dbReference type="SMART" id="SM00490">
    <property type="entry name" value="HELICc"/>
    <property type="match status" value="1"/>
</dbReference>
<evidence type="ECO:0000256" key="2">
    <source>
        <dbReference type="ARBA" id="ARBA00001946"/>
    </source>
</evidence>
<dbReference type="SMART" id="SM00535">
    <property type="entry name" value="RIBOc"/>
    <property type="match status" value="2"/>
</dbReference>
<dbReference type="PROSITE" id="PS00517">
    <property type="entry name" value="RNASE_3_1"/>
    <property type="match status" value="2"/>
</dbReference>
<dbReference type="GO" id="GO:0030422">
    <property type="term" value="P:siRNA processing"/>
    <property type="evidence" value="ECO:0007669"/>
    <property type="project" value="TreeGrafter"/>
</dbReference>
<protein>
    <submittedName>
        <fullName evidence="22">Dicer-like protein 2</fullName>
    </submittedName>
</protein>
<feature type="domain" description="RNase III" evidence="18">
    <location>
        <begin position="962"/>
        <end position="1105"/>
    </location>
</feature>
<evidence type="ECO:0000256" key="13">
    <source>
        <dbReference type="ARBA" id="ARBA00023211"/>
    </source>
</evidence>
<dbReference type="SUPFAM" id="SSF52540">
    <property type="entry name" value="P-loop containing nucleoside triphosphate hydrolases"/>
    <property type="match status" value="1"/>
</dbReference>
<feature type="domain" description="DRBM" evidence="17">
    <location>
        <begin position="1354"/>
        <end position="1421"/>
    </location>
</feature>